<evidence type="ECO:0000313" key="5">
    <source>
        <dbReference type="EMBL" id="CAF3657621.1"/>
    </source>
</evidence>
<accession>A0A818S5J6</accession>
<evidence type="ECO:0000313" key="3">
    <source>
        <dbReference type="EMBL" id="CAF1175733.1"/>
    </source>
</evidence>
<dbReference type="EMBL" id="CAJNOO010001598">
    <property type="protein sequence ID" value="CAF1175733.1"/>
    <property type="molecule type" value="Genomic_DNA"/>
</dbReference>
<dbReference type="AlphaFoldDB" id="A0A818S5J6"/>
<dbReference type="EMBL" id="CAJOBE010000575">
    <property type="protein sequence ID" value="CAF3661319.1"/>
    <property type="molecule type" value="Genomic_DNA"/>
</dbReference>
<reference evidence="6" key="1">
    <citation type="submission" date="2021-02" db="EMBL/GenBank/DDBJ databases">
        <authorList>
            <person name="Nowell W R."/>
        </authorList>
    </citation>
    <scope>NUCLEOTIDE SEQUENCE</scope>
</reference>
<evidence type="ECO:0000313" key="8">
    <source>
        <dbReference type="Proteomes" id="UP000663874"/>
    </source>
</evidence>
<dbReference type="Proteomes" id="UP000663836">
    <property type="component" value="Unassembled WGS sequence"/>
</dbReference>
<evidence type="ECO:0000313" key="6">
    <source>
        <dbReference type="EMBL" id="CAF3661319.1"/>
    </source>
</evidence>
<evidence type="ECO:0000313" key="7">
    <source>
        <dbReference type="EMBL" id="CAF3707430.1"/>
    </source>
</evidence>
<dbReference type="Proteomes" id="UP000663864">
    <property type="component" value="Unassembled WGS sequence"/>
</dbReference>
<dbReference type="OrthoDB" id="10051685at2759"/>
<organism evidence="6 8">
    <name type="scientific">Rotaria sordida</name>
    <dbReference type="NCBI Taxonomy" id="392033"/>
    <lineage>
        <taxon>Eukaryota</taxon>
        <taxon>Metazoa</taxon>
        <taxon>Spiralia</taxon>
        <taxon>Gnathifera</taxon>
        <taxon>Rotifera</taxon>
        <taxon>Eurotatoria</taxon>
        <taxon>Bdelloidea</taxon>
        <taxon>Philodinida</taxon>
        <taxon>Philodinidae</taxon>
        <taxon>Rotaria</taxon>
    </lineage>
</organism>
<dbReference type="EMBL" id="CAJNOU010001533">
    <property type="protein sequence ID" value="CAF1218122.1"/>
    <property type="molecule type" value="Genomic_DNA"/>
</dbReference>
<dbReference type="Proteomes" id="UP000663882">
    <property type="component" value="Unassembled WGS sequence"/>
</dbReference>
<dbReference type="Proteomes" id="UP000663889">
    <property type="component" value="Unassembled WGS sequence"/>
</dbReference>
<sequence>MSLDADIDQELCPLTLSPRRHFLIVPSFNPERRHSWGNVILRPSHRNHVATSAITITANEDSIRREHMSSKVLSPPFSQSPTSFSSTTTTTRSFPFRCCGARKRSSQIPSVEQISTTVYTRRKNSTPNISSRPHSTSLIQNHRNIHTKTATTSTTAITISTKSTKKRLRRGGMASTCTSCISSNNSPRQSSTIDDITTIPIHSSPNPSSRTPHLLIRLGRIILRRRGATNVNHSKSATINNKTR</sequence>
<name>A0A818S5J6_9BILA</name>
<evidence type="ECO:0000256" key="1">
    <source>
        <dbReference type="SAM" id="MobiDB-lite"/>
    </source>
</evidence>
<comment type="caution">
    <text evidence="6">The sequence shown here is derived from an EMBL/GenBank/DDBJ whole genome shotgun (WGS) entry which is preliminary data.</text>
</comment>
<protein>
    <submittedName>
        <fullName evidence="6">Uncharacterized protein</fullName>
    </submittedName>
</protein>
<dbReference type="Proteomes" id="UP000663823">
    <property type="component" value="Unassembled WGS sequence"/>
</dbReference>
<evidence type="ECO:0000313" key="2">
    <source>
        <dbReference type="EMBL" id="CAF0948311.1"/>
    </source>
</evidence>
<evidence type="ECO:0000313" key="4">
    <source>
        <dbReference type="EMBL" id="CAF1218122.1"/>
    </source>
</evidence>
<dbReference type="Proteomes" id="UP000663874">
    <property type="component" value="Unassembled WGS sequence"/>
</dbReference>
<gene>
    <name evidence="6" type="ORF">FNK824_LOCUS6577</name>
    <name evidence="5" type="ORF">JBS370_LOCUS6718</name>
    <name evidence="7" type="ORF">OTI717_LOCUS12947</name>
    <name evidence="3" type="ORF">RFH988_LOCUS23227</name>
    <name evidence="4" type="ORF">SEV965_LOCUS22033</name>
    <name evidence="2" type="ORF">ZHD862_LOCUS9860</name>
</gene>
<proteinExistence type="predicted"/>
<feature type="region of interest" description="Disordered" evidence="1">
    <location>
        <begin position="168"/>
        <end position="192"/>
    </location>
</feature>
<dbReference type="EMBL" id="CAJNOT010000344">
    <property type="protein sequence ID" value="CAF0948311.1"/>
    <property type="molecule type" value="Genomic_DNA"/>
</dbReference>
<feature type="compositionally biased region" description="Low complexity" evidence="1">
    <location>
        <begin position="175"/>
        <end position="192"/>
    </location>
</feature>
<dbReference type="EMBL" id="CAJOBD010000380">
    <property type="protein sequence ID" value="CAF3657621.1"/>
    <property type="molecule type" value="Genomic_DNA"/>
</dbReference>
<dbReference type="EMBL" id="CAJOAX010001341">
    <property type="protein sequence ID" value="CAF3707430.1"/>
    <property type="molecule type" value="Genomic_DNA"/>
</dbReference>